<dbReference type="SUPFAM" id="SSF52440">
    <property type="entry name" value="PreATP-grasp domain"/>
    <property type="match status" value="1"/>
</dbReference>
<dbReference type="NCBIfam" id="TIGR01162">
    <property type="entry name" value="purE"/>
    <property type="match status" value="1"/>
</dbReference>
<protein>
    <recommendedName>
        <fullName evidence="5 11">Phosphoribosylaminoimidazole carboxylase</fullName>
        <ecNumber evidence="4 11">4.1.1.21</ecNumber>
    </recommendedName>
</protein>
<dbReference type="InterPro" id="IPR011761">
    <property type="entry name" value="ATP-grasp"/>
</dbReference>
<dbReference type="Pfam" id="PF22660">
    <property type="entry name" value="RS_preATP-grasp-like"/>
    <property type="match status" value="1"/>
</dbReference>
<evidence type="ECO:0000256" key="12">
    <source>
        <dbReference type="SAM" id="Coils"/>
    </source>
</evidence>
<evidence type="ECO:0000256" key="9">
    <source>
        <dbReference type="ARBA" id="ARBA00022840"/>
    </source>
</evidence>
<dbReference type="InterPro" id="IPR016185">
    <property type="entry name" value="PreATP-grasp_dom_sf"/>
</dbReference>
<sequence length="616" mass="66827">MSLRPSVVGLLGGGQLGRMLCEAGAASNAQIAILDADSCSAKQINSNPHHISGSFKDAAKIKQLAAACDVLTVEIEHIETEVLEEIATRGVPVHGADGTNTASTMKRVAVHPSWRTLRLVQDKFEQKEYLRGQGIPIAEQMAIESGGDEGMLASMERASQKFGYPWMLKARKDSYDGRGNFKISSQDDLRRAAQEFGSLACYAEKWVPFELELAVMVIRAEDDAGHLRRVMPYPVVETVHEDSICSKVYMPPRKVSTEVCRKAQAVAIAVAEQLWGRGVFAIEMFLTKDGDIIYNECAPRPHNSGHLTIEAVPYMSQFKAQLTAILDEPLPEVLEPHVESSIMINILGGAHPDSHLPLVEKAKSMYAAKTAVYVHLYGKESKPSRKIGHITVTSFGSIAELERFAEPLLELSSRIRQERLEASIKALRPQAAAAPTVKGSGSGSPLVLVTMGSDSDLPVLKAGIDVLTEFGVPWEIDITSAHRTPDKMAQVARGAAGRGLKVIIAAAGGAAHLPGMLAAYTPLPVIGVPVKATHLDGYDSLLSIVQMPRGVPTATVAINNSTNAALLAIRFLGAFMPELLDKMKKYQAEMEQQVTEKADKLKNMDIEAYLADMRHR</sequence>
<evidence type="ECO:0000256" key="10">
    <source>
        <dbReference type="ARBA" id="ARBA00023239"/>
    </source>
</evidence>
<gene>
    <name evidence="14" type="ORF">AAL_06667</name>
</gene>
<dbReference type="InterPro" id="IPR005875">
    <property type="entry name" value="PurK"/>
</dbReference>
<name>A0A167YJK0_9HYPO</name>
<feature type="domain" description="ATP-grasp" evidence="13">
    <location>
        <begin position="127"/>
        <end position="326"/>
    </location>
</feature>
<dbReference type="SMART" id="SM01001">
    <property type="entry name" value="AIRC"/>
    <property type="match status" value="1"/>
</dbReference>
<dbReference type="EMBL" id="AZGY01000018">
    <property type="protein sequence ID" value="KZZ91431.1"/>
    <property type="molecule type" value="Genomic_DNA"/>
</dbReference>
<dbReference type="InterPro" id="IPR000031">
    <property type="entry name" value="PurE_dom"/>
</dbReference>
<dbReference type="InterPro" id="IPR011054">
    <property type="entry name" value="Rudment_hybrid_motif"/>
</dbReference>
<evidence type="ECO:0000256" key="7">
    <source>
        <dbReference type="ARBA" id="ARBA00022755"/>
    </source>
</evidence>
<keyword evidence="9 11" id="KW-0067">ATP-binding</keyword>
<dbReference type="SUPFAM" id="SSF51246">
    <property type="entry name" value="Rudiment single hybrid motif"/>
    <property type="match status" value="1"/>
</dbReference>
<dbReference type="InterPro" id="IPR016301">
    <property type="entry name" value="Ade2_fungi/plant"/>
</dbReference>
<dbReference type="Pfam" id="PF00731">
    <property type="entry name" value="AIRC"/>
    <property type="match status" value="1"/>
</dbReference>
<comment type="caution">
    <text evidence="14">The sequence shown here is derived from an EMBL/GenBank/DDBJ whole genome shotgun (WGS) entry which is preliminary data.</text>
</comment>
<dbReference type="PANTHER" id="PTHR11609">
    <property type="entry name" value="PURINE BIOSYNTHESIS PROTEIN 6/7, PUR6/7"/>
    <property type="match status" value="1"/>
</dbReference>
<dbReference type="AlphaFoldDB" id="A0A167YJK0"/>
<keyword evidence="7 11" id="KW-0658">Purine biosynthesis</keyword>
<dbReference type="EC" id="4.1.1.21" evidence="4 11"/>
<feature type="coiled-coil region" evidence="12">
    <location>
        <begin position="576"/>
        <end position="603"/>
    </location>
</feature>
<dbReference type="PROSITE" id="PS50975">
    <property type="entry name" value="ATP_GRASP"/>
    <property type="match status" value="1"/>
</dbReference>
<dbReference type="PANTHER" id="PTHR11609:SF5">
    <property type="entry name" value="PHOSPHORIBOSYLAMINOIMIDAZOLE CARBOXYLASE"/>
    <property type="match status" value="1"/>
</dbReference>
<evidence type="ECO:0000256" key="2">
    <source>
        <dbReference type="ARBA" id="ARBA00004747"/>
    </source>
</evidence>
<evidence type="ECO:0000256" key="1">
    <source>
        <dbReference type="ARBA" id="ARBA00001244"/>
    </source>
</evidence>
<evidence type="ECO:0000256" key="5">
    <source>
        <dbReference type="ARBA" id="ARBA00021059"/>
    </source>
</evidence>
<dbReference type="HAMAP" id="MF_01928">
    <property type="entry name" value="PurK"/>
    <property type="match status" value="1"/>
</dbReference>
<accession>A0A167YJK0</accession>
<dbReference type="SUPFAM" id="SSF56059">
    <property type="entry name" value="Glutathione synthetase ATP-binding domain-like"/>
    <property type="match status" value="1"/>
</dbReference>
<evidence type="ECO:0000313" key="14">
    <source>
        <dbReference type="EMBL" id="KZZ91431.1"/>
    </source>
</evidence>
<evidence type="ECO:0000259" key="13">
    <source>
        <dbReference type="PROSITE" id="PS50975"/>
    </source>
</evidence>
<dbReference type="PIRSF" id="PIRSF001340">
    <property type="entry name" value="AIR_carboxylase"/>
    <property type="match status" value="1"/>
</dbReference>
<dbReference type="UniPathway" id="UPA00074">
    <property type="reaction ID" value="UER00130"/>
</dbReference>
<comment type="catalytic activity">
    <reaction evidence="1 11">
        <text>5-amino-1-(5-phospho-D-ribosyl)imidazole-4-carboxylate + H(+) = 5-amino-1-(5-phospho-beta-D-ribosyl)imidazole + CO2</text>
        <dbReference type="Rhea" id="RHEA:10792"/>
        <dbReference type="ChEBI" id="CHEBI:15378"/>
        <dbReference type="ChEBI" id="CHEBI:16526"/>
        <dbReference type="ChEBI" id="CHEBI:77657"/>
        <dbReference type="ChEBI" id="CHEBI:137981"/>
        <dbReference type="EC" id="4.1.1.21"/>
    </reaction>
</comment>
<dbReference type="Pfam" id="PF02222">
    <property type="entry name" value="ATP-grasp"/>
    <property type="match status" value="1"/>
</dbReference>
<dbReference type="Gene3D" id="3.40.50.1970">
    <property type="match status" value="1"/>
</dbReference>
<dbReference type="GO" id="GO:0006189">
    <property type="term" value="P:'de novo' IMP biosynthetic process"/>
    <property type="evidence" value="ECO:0007669"/>
    <property type="project" value="UniProtKB-UniRule"/>
</dbReference>
<evidence type="ECO:0000256" key="6">
    <source>
        <dbReference type="ARBA" id="ARBA00022741"/>
    </source>
</evidence>
<proteinExistence type="inferred from homology"/>
<keyword evidence="12" id="KW-0175">Coiled coil</keyword>
<dbReference type="InterPro" id="IPR013815">
    <property type="entry name" value="ATP_grasp_subdomain_1"/>
</dbReference>
<evidence type="ECO:0000313" key="15">
    <source>
        <dbReference type="Proteomes" id="UP000078544"/>
    </source>
</evidence>
<evidence type="ECO:0000256" key="3">
    <source>
        <dbReference type="ARBA" id="ARBA00006114"/>
    </source>
</evidence>
<dbReference type="Gene3D" id="3.30.470.20">
    <property type="entry name" value="ATP-grasp fold, B domain"/>
    <property type="match status" value="1"/>
</dbReference>
<dbReference type="OrthoDB" id="15425at2759"/>
<dbReference type="STRING" id="1081109.A0A167YJK0"/>
<keyword evidence="10 11" id="KW-0456">Lyase</keyword>
<dbReference type="InterPro" id="IPR033747">
    <property type="entry name" value="PurE_ClassI"/>
</dbReference>
<dbReference type="Pfam" id="PF17769">
    <property type="entry name" value="PurK_C"/>
    <property type="match status" value="1"/>
</dbReference>
<evidence type="ECO:0000256" key="4">
    <source>
        <dbReference type="ARBA" id="ARBA00012329"/>
    </source>
</evidence>
<dbReference type="HAMAP" id="MF_01929">
    <property type="entry name" value="PurE_classI"/>
    <property type="match status" value="1"/>
</dbReference>
<dbReference type="NCBIfam" id="TIGR01161">
    <property type="entry name" value="purK"/>
    <property type="match status" value="1"/>
</dbReference>
<keyword evidence="6 11" id="KW-0547">Nucleotide-binding</keyword>
<evidence type="ECO:0000256" key="11">
    <source>
        <dbReference type="PIRNR" id="PIRNR001340"/>
    </source>
</evidence>
<dbReference type="Gene3D" id="3.30.1490.20">
    <property type="entry name" value="ATP-grasp fold, A domain"/>
    <property type="match status" value="1"/>
</dbReference>
<comment type="similarity">
    <text evidence="3 11">In the C-terminal section; belongs to the AIR carboxylase family. Class I subfamily.</text>
</comment>
<dbReference type="InterPro" id="IPR054350">
    <property type="entry name" value="PurT/PurK_preATP-grasp"/>
</dbReference>
<organism evidence="14 15">
    <name type="scientific">Moelleriella libera RCEF 2490</name>
    <dbReference type="NCBI Taxonomy" id="1081109"/>
    <lineage>
        <taxon>Eukaryota</taxon>
        <taxon>Fungi</taxon>
        <taxon>Dikarya</taxon>
        <taxon>Ascomycota</taxon>
        <taxon>Pezizomycotina</taxon>
        <taxon>Sordariomycetes</taxon>
        <taxon>Hypocreomycetidae</taxon>
        <taxon>Hypocreales</taxon>
        <taxon>Clavicipitaceae</taxon>
        <taxon>Moelleriella</taxon>
    </lineage>
</organism>
<dbReference type="InterPro" id="IPR003135">
    <property type="entry name" value="ATP-grasp_carboxylate-amine"/>
</dbReference>
<reference evidence="14 15" key="1">
    <citation type="journal article" date="2016" name="Genome Biol. Evol.">
        <title>Divergent and convergent evolution of fungal pathogenicity.</title>
        <authorList>
            <person name="Shang Y."/>
            <person name="Xiao G."/>
            <person name="Zheng P."/>
            <person name="Cen K."/>
            <person name="Zhan S."/>
            <person name="Wang C."/>
        </authorList>
    </citation>
    <scope>NUCLEOTIDE SEQUENCE [LARGE SCALE GENOMIC DNA]</scope>
    <source>
        <strain evidence="14 15">RCEF 2490</strain>
    </source>
</reference>
<dbReference type="GO" id="GO:0004638">
    <property type="term" value="F:phosphoribosylaminoimidazole carboxylase activity"/>
    <property type="evidence" value="ECO:0007669"/>
    <property type="project" value="UniProtKB-UniRule"/>
</dbReference>
<keyword evidence="15" id="KW-1185">Reference proteome</keyword>
<evidence type="ECO:0000256" key="8">
    <source>
        <dbReference type="ARBA" id="ARBA00022793"/>
    </source>
</evidence>
<dbReference type="SUPFAM" id="SSF52255">
    <property type="entry name" value="N5-CAIR mutase (phosphoribosylaminoimidazole carboxylase, PurE)"/>
    <property type="match status" value="1"/>
</dbReference>
<dbReference type="InterPro" id="IPR040686">
    <property type="entry name" value="PurK_C"/>
</dbReference>
<dbReference type="Proteomes" id="UP000078544">
    <property type="component" value="Unassembled WGS sequence"/>
</dbReference>
<dbReference type="Gene3D" id="3.40.50.20">
    <property type="match status" value="1"/>
</dbReference>
<keyword evidence="8 11" id="KW-0210">Decarboxylase</keyword>
<dbReference type="GO" id="GO:0005524">
    <property type="term" value="F:ATP binding"/>
    <property type="evidence" value="ECO:0007669"/>
    <property type="project" value="UniProtKB-UniRule"/>
</dbReference>
<comment type="pathway">
    <text evidence="2 11">Purine metabolism; IMP biosynthesis via de novo pathway; 5-amino-1-(5-phospho-D-ribosyl)imidazole-4-carboxylate from 5-amino-1-(5-phospho-D-ribosyl)imidazole (carboxylase route): step 1/1.</text>
</comment>
<dbReference type="GO" id="GO:0046872">
    <property type="term" value="F:metal ion binding"/>
    <property type="evidence" value="ECO:0007669"/>
    <property type="project" value="InterPro"/>
</dbReference>